<dbReference type="PANTHER" id="PTHR34583:SF2">
    <property type="entry name" value="ANTIPORTER SUBUNIT MNHC2-RELATED"/>
    <property type="match status" value="1"/>
</dbReference>
<dbReference type="EMBL" id="RJLN01000084">
    <property type="protein sequence ID" value="RNL92576.1"/>
    <property type="molecule type" value="Genomic_DNA"/>
</dbReference>
<evidence type="ECO:0000313" key="9">
    <source>
        <dbReference type="EMBL" id="RNL92576.1"/>
    </source>
</evidence>
<accession>A0ABX9WAK0</accession>
<organism evidence="9 10">
    <name type="scientific">Micromonospora solifontis</name>
    <dbReference type="NCBI Taxonomy" id="2487138"/>
    <lineage>
        <taxon>Bacteria</taxon>
        <taxon>Bacillati</taxon>
        <taxon>Actinomycetota</taxon>
        <taxon>Actinomycetes</taxon>
        <taxon>Micromonosporales</taxon>
        <taxon>Micromonosporaceae</taxon>
        <taxon>Micromonospora</taxon>
    </lineage>
</organism>
<dbReference type="Proteomes" id="UP000280698">
    <property type="component" value="Unassembled WGS sequence"/>
</dbReference>
<name>A0ABX9WAK0_9ACTN</name>
<dbReference type="PANTHER" id="PTHR34583">
    <property type="entry name" value="ANTIPORTER SUBUNIT MNHC2-RELATED"/>
    <property type="match status" value="1"/>
</dbReference>
<reference evidence="9 10" key="1">
    <citation type="submission" date="2018-11" db="EMBL/GenBank/DDBJ databases">
        <title>Micromonospora sp. PPF5-17, a new actinomycetes isolated from a hot spring soil.</title>
        <authorList>
            <person name="Thawai C."/>
        </authorList>
    </citation>
    <scope>NUCLEOTIDE SEQUENCE [LARGE SCALE GENOMIC DNA]</scope>
    <source>
        <strain evidence="9 10">PPF5-17</strain>
    </source>
</reference>
<keyword evidence="6 8" id="KW-0472">Membrane</keyword>
<feature type="region of interest" description="Disordered" evidence="7">
    <location>
        <begin position="98"/>
        <end position="122"/>
    </location>
</feature>
<evidence type="ECO:0000313" key="10">
    <source>
        <dbReference type="Proteomes" id="UP000280698"/>
    </source>
</evidence>
<keyword evidence="4 8" id="KW-0812">Transmembrane</keyword>
<keyword evidence="10" id="KW-1185">Reference proteome</keyword>
<evidence type="ECO:0000256" key="2">
    <source>
        <dbReference type="ARBA" id="ARBA00010388"/>
    </source>
</evidence>
<comment type="subcellular location">
    <subcellularLocation>
        <location evidence="1">Cell membrane</location>
        <topology evidence="1">Multi-pass membrane protein</topology>
    </subcellularLocation>
</comment>
<evidence type="ECO:0008006" key="11">
    <source>
        <dbReference type="Google" id="ProtNLM"/>
    </source>
</evidence>
<dbReference type="InterPro" id="IPR050601">
    <property type="entry name" value="CPA3_antiporter_subunitC"/>
</dbReference>
<sequence length="122" mass="12833">MTAAALLVGLLTAAGVFLVLRGSQLRLIIGFILLGHAVNVLLLSAGVLRWRVPAFADGGLDRADPLPQAFTLTAIVISFGITIYLLGLLRTGGAEASVIEPDPADDDGPTNRPTEVRDRDET</sequence>
<feature type="transmembrane region" description="Helical" evidence="8">
    <location>
        <begin position="69"/>
        <end position="89"/>
    </location>
</feature>
<keyword evidence="5 8" id="KW-1133">Transmembrane helix</keyword>
<evidence type="ECO:0000256" key="7">
    <source>
        <dbReference type="SAM" id="MobiDB-lite"/>
    </source>
</evidence>
<evidence type="ECO:0000256" key="6">
    <source>
        <dbReference type="ARBA" id="ARBA00023136"/>
    </source>
</evidence>
<evidence type="ECO:0000256" key="5">
    <source>
        <dbReference type="ARBA" id="ARBA00022989"/>
    </source>
</evidence>
<comment type="similarity">
    <text evidence="2">Belongs to the CPA3 antiporters (TC 2.A.63) subunit C family.</text>
</comment>
<proteinExistence type="inferred from homology"/>
<gene>
    <name evidence="9" type="ORF">EFE23_22655</name>
</gene>
<evidence type="ECO:0000256" key="4">
    <source>
        <dbReference type="ARBA" id="ARBA00022692"/>
    </source>
</evidence>
<comment type="caution">
    <text evidence="9">The sequence shown here is derived from an EMBL/GenBank/DDBJ whole genome shotgun (WGS) entry which is preliminary data.</text>
</comment>
<dbReference type="RefSeq" id="WP_123242948.1">
    <property type="nucleotide sequence ID" value="NZ_JAAHBY010000084.1"/>
</dbReference>
<keyword evidence="3" id="KW-1003">Cell membrane</keyword>
<dbReference type="InterPro" id="IPR039428">
    <property type="entry name" value="NUOK/Mnh_C1-like"/>
</dbReference>
<dbReference type="Pfam" id="PF00420">
    <property type="entry name" value="Oxidored_q2"/>
    <property type="match status" value="1"/>
</dbReference>
<feature type="transmembrane region" description="Helical" evidence="8">
    <location>
        <begin position="25"/>
        <end position="48"/>
    </location>
</feature>
<evidence type="ECO:0000256" key="1">
    <source>
        <dbReference type="ARBA" id="ARBA00004651"/>
    </source>
</evidence>
<dbReference type="Gene3D" id="1.10.287.3510">
    <property type="match status" value="1"/>
</dbReference>
<evidence type="ECO:0000256" key="8">
    <source>
        <dbReference type="SAM" id="Phobius"/>
    </source>
</evidence>
<protein>
    <recommendedName>
        <fullName evidence="11">Multisubunit sodium/proton antiporter, MrpC subunit</fullName>
    </recommendedName>
</protein>
<evidence type="ECO:0000256" key="3">
    <source>
        <dbReference type="ARBA" id="ARBA00022475"/>
    </source>
</evidence>